<comment type="caution">
    <text evidence="2">The sequence shown here is derived from an EMBL/GenBank/DDBJ whole genome shotgun (WGS) entry which is preliminary data.</text>
</comment>
<proteinExistence type="predicted"/>
<accession>A0AAP4FBA9</accession>
<sequence>MMFLVGSIPFFDAAQEAVAQANLLADQLLEIQQDWEQRLDDYRKSQGKTRALRADSIDFKLLTGLAAHPIVTAKTLERLYGVTWSNARRSLEDLQAADILRGKVIGTRGTTGYYADDILSLITHADRQLASSQFDTRLDAIATH</sequence>
<dbReference type="EMBL" id="JASNVP010000007">
    <property type="protein sequence ID" value="MDK4326546.1"/>
    <property type="molecule type" value="Genomic_DNA"/>
</dbReference>
<evidence type="ECO:0000313" key="4">
    <source>
        <dbReference type="Proteomes" id="UP001243856"/>
    </source>
</evidence>
<protein>
    <recommendedName>
        <fullName evidence="5">Fic family protein</fullName>
    </recommendedName>
</protein>
<evidence type="ECO:0000313" key="2">
    <source>
        <dbReference type="EMBL" id="MDK4326546.1"/>
    </source>
</evidence>
<dbReference type="EMBL" id="JASNVK010000003">
    <property type="protein sequence ID" value="MDK4300142.1"/>
    <property type="molecule type" value="Genomic_DNA"/>
</dbReference>
<dbReference type="Proteomes" id="UP001243856">
    <property type="component" value="Unassembled WGS sequence"/>
</dbReference>
<reference evidence="2 4" key="1">
    <citation type="submission" date="2023-05" db="EMBL/GenBank/DDBJ databases">
        <title>Metabolic capabilities are highly conserved among human nasal-associated Corynebacterium species in pangenomic analyses.</title>
        <authorList>
            <person name="Tran T.H."/>
            <person name="Roberts A.Q."/>
            <person name="Escapa I.F."/>
            <person name="Gao W."/>
            <person name="Conlan S."/>
            <person name="Kong H."/>
            <person name="Segre J.A."/>
            <person name="Kelly M.S."/>
            <person name="Lemon K.P."/>
        </authorList>
    </citation>
    <scope>NUCLEOTIDE SEQUENCE</scope>
    <source>
        <strain evidence="2">KPL2654</strain>
        <strain evidence="1 4">KPL2811</strain>
    </source>
</reference>
<gene>
    <name evidence="1" type="ORF">QPX45_02570</name>
    <name evidence="2" type="ORF">QPX54_08535</name>
</gene>
<name>A0AAP4FBA9_9CORY</name>
<evidence type="ECO:0000313" key="1">
    <source>
        <dbReference type="EMBL" id="MDK4300142.1"/>
    </source>
</evidence>
<organism evidence="2 3">
    <name type="scientific">Corynebacterium propinquum</name>
    <dbReference type="NCBI Taxonomy" id="43769"/>
    <lineage>
        <taxon>Bacteria</taxon>
        <taxon>Bacillati</taxon>
        <taxon>Actinomycetota</taxon>
        <taxon>Actinomycetes</taxon>
        <taxon>Mycobacteriales</taxon>
        <taxon>Corynebacteriaceae</taxon>
        <taxon>Corynebacterium</taxon>
    </lineage>
</organism>
<evidence type="ECO:0008006" key="5">
    <source>
        <dbReference type="Google" id="ProtNLM"/>
    </source>
</evidence>
<dbReference type="AlphaFoldDB" id="A0AAP4FBA9"/>
<dbReference type="Proteomes" id="UP001226160">
    <property type="component" value="Unassembled WGS sequence"/>
</dbReference>
<evidence type="ECO:0000313" key="3">
    <source>
        <dbReference type="Proteomes" id="UP001226160"/>
    </source>
</evidence>
<keyword evidence="4" id="KW-1185">Reference proteome</keyword>